<dbReference type="GO" id="GO:0008270">
    <property type="term" value="F:zinc ion binding"/>
    <property type="evidence" value="ECO:0007669"/>
    <property type="project" value="UniProtKB-KW"/>
</dbReference>
<evidence type="ECO:0000256" key="1">
    <source>
        <dbReference type="PROSITE-ProRule" id="PRU00042"/>
    </source>
</evidence>
<dbReference type="AlphaFoldDB" id="A0A3Q2XM62"/>
<feature type="region of interest" description="Disordered" evidence="2">
    <location>
        <begin position="264"/>
        <end position="288"/>
    </location>
</feature>
<accession>A0A3Q2XM62</accession>
<dbReference type="PROSITE" id="PS50157">
    <property type="entry name" value="ZINC_FINGER_C2H2_2"/>
    <property type="match status" value="1"/>
</dbReference>
<name>A0A3Q2XM62_HIPCM</name>
<sequence length="951" mass="107880">MYPIPASPCPSPGIIIIKLPRNDFYCALCGIRIMGVWTLNRHFTTRHRLARVLYMCRGCEKIDMNCHSIACHVPKCKGNKSPVKGGNECYICKKKFRSARGVSQHERHNHPMEWNKDKIEERTRMRGGSSKGRAQETTTDTFLERLNKVAGPQDIEQRQERPNNTGTNLNKTQAPKTAPENERLRGESDEVLSMTGVDNIIAAQIVQEENMRVMSKDNKLEKMAMMVEDTDCQESAETLELVKDMDYDEITIDEVATVMIQAMGTERREPKEQNPRNGDQWQTKGSKRRRIERVNHYKSCQNLYLSDQAMLAKMILDGKENMECTIPMGKVYPTFREKWENGNEFRSLDRFTSTGGVGPDGITKKTLTKPKTLKECRTTLIPKSTDEMELRDIRNWRPVTIGSLVLRLFGRILTMRLTKACPMNPRQRGFLAGAGGCAENLMILDRLIKRARLERKPLAVVLVDFAKAFDSVAHNHILAALKQKGADNLMFDVIKDSYVDCTTRICCGKSRSEVIQMKVGVKQGDPMSPVIQLGHRLINKHTGNECSGLVMGRKENRITGLSEGLVNAEGPWILNGLPIQMVDPGQTVKDLGVQVGPDKGVTAPDVSSKLEQLLVNIKNSDLKPSEPWLLVEALSRTGKFHRRKGSVSRHLYLWVLMGALAAMDRMVRKPVKGWLDLEQSINNGLIYSRNKDGGLGVIKLERMIPALRLKYIWKMCSSDDGWSKCLAREMVGQPSWGTMWKMAGGEECETPKIHEESDDGKAKRRKLNLPDWRLEEIKAWERMSTQGKGVAMFRNDKISNSWIKEPNKASFKQKQYLTLLAMRAGVTPSQDGRLGNSNMPQWWSDFPLEMAAEEKVNKYRPISNLIRKMFGAKRVKIYGFPLGARGKRPTCNNLVLMEIGLSEQRSKTFAKFMSRRVLLYSIDVTQCPHYYSTLQRTHSYNTSKTQIGASE</sequence>
<dbReference type="InterPro" id="IPR043502">
    <property type="entry name" value="DNA/RNA_pol_sf"/>
</dbReference>
<feature type="compositionally biased region" description="Polar residues" evidence="2">
    <location>
        <begin position="275"/>
        <end position="284"/>
    </location>
</feature>
<dbReference type="Proteomes" id="UP000264820">
    <property type="component" value="Unplaced"/>
</dbReference>
<dbReference type="SUPFAM" id="SSF56672">
    <property type="entry name" value="DNA/RNA polymerases"/>
    <property type="match status" value="1"/>
</dbReference>
<keyword evidence="5" id="KW-1185">Reference proteome</keyword>
<organism evidence="4 5">
    <name type="scientific">Hippocampus comes</name>
    <name type="common">Tiger tail seahorse</name>
    <dbReference type="NCBI Taxonomy" id="109280"/>
    <lineage>
        <taxon>Eukaryota</taxon>
        <taxon>Metazoa</taxon>
        <taxon>Chordata</taxon>
        <taxon>Craniata</taxon>
        <taxon>Vertebrata</taxon>
        <taxon>Euteleostomi</taxon>
        <taxon>Actinopterygii</taxon>
        <taxon>Neopterygii</taxon>
        <taxon>Teleostei</taxon>
        <taxon>Neoteleostei</taxon>
        <taxon>Acanthomorphata</taxon>
        <taxon>Syngnathiaria</taxon>
        <taxon>Syngnathiformes</taxon>
        <taxon>Syngnathoidei</taxon>
        <taxon>Syngnathidae</taxon>
        <taxon>Hippocampus</taxon>
    </lineage>
</organism>
<dbReference type="Ensembl" id="ENSHCOT00000004898.1">
    <property type="protein sequence ID" value="ENSHCOP00000005713.1"/>
    <property type="gene ID" value="ENSHCOG00000007436.1"/>
</dbReference>
<protein>
    <recommendedName>
        <fullName evidence="3">C2H2-type domain-containing protein</fullName>
    </recommendedName>
</protein>
<reference evidence="4" key="2">
    <citation type="submission" date="2025-09" db="UniProtKB">
        <authorList>
            <consortium name="Ensembl"/>
        </authorList>
    </citation>
    <scope>IDENTIFICATION</scope>
</reference>
<reference evidence="4" key="1">
    <citation type="submission" date="2025-08" db="UniProtKB">
        <authorList>
            <consortium name="Ensembl"/>
        </authorList>
    </citation>
    <scope>IDENTIFICATION</scope>
</reference>
<proteinExistence type="predicted"/>
<dbReference type="InterPro" id="IPR013087">
    <property type="entry name" value="Znf_C2H2_type"/>
</dbReference>
<feature type="compositionally biased region" description="Basic and acidic residues" evidence="2">
    <location>
        <begin position="265"/>
        <end position="274"/>
    </location>
</feature>
<dbReference type="PROSITE" id="PS00028">
    <property type="entry name" value="ZINC_FINGER_C2H2_1"/>
    <property type="match status" value="2"/>
</dbReference>
<keyword evidence="1" id="KW-0479">Metal-binding</keyword>
<evidence type="ECO:0000313" key="5">
    <source>
        <dbReference type="Proteomes" id="UP000264820"/>
    </source>
</evidence>
<dbReference type="InterPro" id="IPR000477">
    <property type="entry name" value="RT_dom"/>
</dbReference>
<evidence type="ECO:0000256" key="2">
    <source>
        <dbReference type="SAM" id="MobiDB-lite"/>
    </source>
</evidence>
<dbReference type="SMART" id="SM00355">
    <property type="entry name" value="ZnF_C2H2"/>
    <property type="match status" value="2"/>
</dbReference>
<dbReference type="Pfam" id="PF00078">
    <property type="entry name" value="RVT_1"/>
    <property type="match status" value="1"/>
</dbReference>
<feature type="domain" description="C2H2-type" evidence="3">
    <location>
        <begin position="87"/>
        <end position="115"/>
    </location>
</feature>
<dbReference type="PANTHER" id="PTHR19446">
    <property type="entry name" value="REVERSE TRANSCRIPTASES"/>
    <property type="match status" value="1"/>
</dbReference>
<feature type="compositionally biased region" description="Polar residues" evidence="2">
    <location>
        <begin position="162"/>
        <end position="175"/>
    </location>
</feature>
<keyword evidence="1" id="KW-0862">Zinc</keyword>
<keyword evidence="1" id="KW-0863">Zinc-finger</keyword>
<dbReference type="CDD" id="cd01650">
    <property type="entry name" value="RT_nLTR_like"/>
    <property type="match status" value="1"/>
</dbReference>
<feature type="region of interest" description="Disordered" evidence="2">
    <location>
        <begin position="120"/>
        <end position="185"/>
    </location>
</feature>
<evidence type="ECO:0000313" key="4">
    <source>
        <dbReference type="Ensembl" id="ENSHCOP00000005713.1"/>
    </source>
</evidence>
<dbReference type="GeneTree" id="ENSGT00400000024060"/>
<evidence type="ECO:0000259" key="3">
    <source>
        <dbReference type="PROSITE" id="PS50157"/>
    </source>
</evidence>